<accession>A0A402CS09</accession>
<comment type="similarity">
    <text evidence="1">Belongs to the glycosyl hydrolase 3 family.</text>
</comment>
<dbReference type="GO" id="GO:0031222">
    <property type="term" value="P:arabinan catabolic process"/>
    <property type="evidence" value="ECO:0007669"/>
    <property type="project" value="TreeGrafter"/>
</dbReference>
<dbReference type="GO" id="GO:0008422">
    <property type="term" value="F:beta-glucosidase activity"/>
    <property type="evidence" value="ECO:0007669"/>
    <property type="project" value="UniProtKB-ARBA"/>
</dbReference>
<dbReference type="SUPFAM" id="SSF52279">
    <property type="entry name" value="Beta-D-glucan exohydrolase, C-terminal domain"/>
    <property type="match status" value="1"/>
</dbReference>
<dbReference type="InterPro" id="IPR017853">
    <property type="entry name" value="GH"/>
</dbReference>
<dbReference type="PANTHER" id="PTHR42721">
    <property type="entry name" value="SUGAR HYDROLASE-RELATED"/>
    <property type="match status" value="1"/>
</dbReference>
<dbReference type="GO" id="GO:0045493">
    <property type="term" value="P:xylan catabolic process"/>
    <property type="evidence" value="ECO:0007669"/>
    <property type="project" value="InterPro"/>
</dbReference>
<dbReference type="EMBL" id="AP025739">
    <property type="protein sequence ID" value="BDI28239.1"/>
    <property type="molecule type" value="Genomic_DNA"/>
</dbReference>
<reference evidence="4 5" key="1">
    <citation type="journal article" date="2019" name="Int. J. Syst. Evol. Microbiol.">
        <title>Capsulimonas corticalis gen. nov., sp. nov., an aerobic capsulated bacterium, of a novel bacterial order, Capsulimonadales ord. nov., of the class Armatimonadia of the phylum Armatimonadetes.</title>
        <authorList>
            <person name="Li J."/>
            <person name="Kudo C."/>
            <person name="Tonouchi A."/>
        </authorList>
    </citation>
    <scope>NUCLEOTIDE SEQUENCE [LARGE SCALE GENOMIC DNA]</scope>
    <source>
        <strain evidence="4 5">AX-7</strain>
    </source>
</reference>
<evidence type="ECO:0000256" key="3">
    <source>
        <dbReference type="ARBA" id="ARBA00022801"/>
    </source>
</evidence>
<dbReference type="InterPro" id="IPR002772">
    <property type="entry name" value="Glyco_hydro_3_C"/>
</dbReference>
<dbReference type="GO" id="GO:0009044">
    <property type="term" value="F:xylan 1,4-beta-xylosidase activity"/>
    <property type="evidence" value="ECO:0007669"/>
    <property type="project" value="InterPro"/>
</dbReference>
<dbReference type="Pfam" id="PF01915">
    <property type="entry name" value="Glyco_hydro_3_C"/>
    <property type="match status" value="1"/>
</dbReference>
<dbReference type="InterPro" id="IPR044993">
    <property type="entry name" value="BXL"/>
</dbReference>
<protein>
    <submittedName>
        <fullName evidence="4">Glycosyl hydrolase</fullName>
    </submittedName>
</protein>
<name>A0A402CS09_9BACT</name>
<dbReference type="Proteomes" id="UP000287394">
    <property type="component" value="Chromosome"/>
</dbReference>
<organism evidence="4 5">
    <name type="scientific">Capsulimonas corticalis</name>
    <dbReference type="NCBI Taxonomy" id="2219043"/>
    <lineage>
        <taxon>Bacteria</taxon>
        <taxon>Bacillati</taxon>
        <taxon>Armatimonadota</taxon>
        <taxon>Armatimonadia</taxon>
        <taxon>Capsulimonadales</taxon>
        <taxon>Capsulimonadaceae</taxon>
        <taxon>Capsulimonas</taxon>
    </lineage>
</organism>
<gene>
    <name evidence="4" type="ORF">CCAX7_002900</name>
</gene>
<dbReference type="Gene3D" id="3.20.20.300">
    <property type="entry name" value="Glycoside hydrolase, family 3, N-terminal domain"/>
    <property type="match status" value="1"/>
</dbReference>
<dbReference type="PANTHER" id="PTHR42721:SF3">
    <property type="entry name" value="BETA-D-XYLOSIDASE 5-RELATED"/>
    <property type="match status" value="1"/>
</dbReference>
<evidence type="ECO:0000256" key="1">
    <source>
        <dbReference type="ARBA" id="ARBA00005336"/>
    </source>
</evidence>
<dbReference type="InterPro" id="IPR026891">
    <property type="entry name" value="Fn3-like"/>
</dbReference>
<dbReference type="InterPro" id="IPR001764">
    <property type="entry name" value="Glyco_hydro_3_N"/>
</dbReference>
<dbReference type="GO" id="GO:0046556">
    <property type="term" value="F:alpha-L-arabinofuranosidase activity"/>
    <property type="evidence" value="ECO:0007669"/>
    <property type="project" value="TreeGrafter"/>
</dbReference>
<dbReference type="RefSeq" id="WP_119320183.1">
    <property type="nucleotide sequence ID" value="NZ_AP025739.1"/>
</dbReference>
<keyword evidence="2" id="KW-0732">Signal</keyword>
<dbReference type="InterPro" id="IPR013783">
    <property type="entry name" value="Ig-like_fold"/>
</dbReference>
<dbReference type="Pfam" id="PF14310">
    <property type="entry name" value="Fn3-like"/>
    <property type="match status" value="1"/>
</dbReference>
<dbReference type="PRINTS" id="PR00133">
    <property type="entry name" value="GLHYDRLASE3"/>
</dbReference>
<dbReference type="Gene3D" id="2.60.40.10">
    <property type="entry name" value="Immunoglobulins"/>
    <property type="match status" value="1"/>
</dbReference>
<keyword evidence="5" id="KW-1185">Reference proteome</keyword>
<dbReference type="InterPro" id="IPR036962">
    <property type="entry name" value="Glyco_hydro_3_N_sf"/>
</dbReference>
<keyword evidence="3 4" id="KW-0378">Hydrolase</keyword>
<sequence>MNNTTTTHIFQTPDAAIEDRVTDLLSLMTTEEKIACLGTDPSVPRLGVKGSGHIEGLHGVAMGEPGGWGGKEPLPTTTFPQAIGLGQTWDVECVRLAAEIESVEARYLFQHPEYARGGIVVRAPNADLGRDPRWGRTEECYGEDPYFNGTLAAAFVRGLQGDHPRYWRSASLMKHFLANSNENGRENSSSDFDERLFREYYSVPFRMGVEAGSRAYMAAYNSYNGIPCGVHPMLKAITVEEWGQDGIICTDGGAMKLLVTHHKAFPDEASACAAVVQAGIGQFLDDHMEPTRLAWEQGLVTEAQIDDALRGNFRVMIRLGLLDPPELVPYAQIGAAGAPAPWLSEEHKAAARRVTQKSIVLLKNEGDVLPLDKQNLASIAVIGAYSDSVLFDWYSGSPPYAVTPLQGIAEKAGAGVAVRHSDGADINAAAEMARDADVAIVIVGNHPTGDGGWAKVTKPEYGKEAVDRESLDLEEEALIREVFAANPRTIVVLVSSFPYTIRWTQENIPAIVQMTHNSQEQGGALADVLFGDYNPAGRLVQTWLQSIDQLPPMMDYDIRHGRTHLYFDGDALYPFGHGLSYTQFAYANLHLSAETIPANDGVLNISFELSNIGDRAGEEVAQLYVRHLDSRVARPRQELKGFQRIALAAGETKTVTMPLAASDLAYWNEAEHRFEVESGRVEIRIGRSSREIELESLVTIAP</sequence>
<dbReference type="SMART" id="SM01217">
    <property type="entry name" value="Fn3_like"/>
    <property type="match status" value="1"/>
</dbReference>
<evidence type="ECO:0000313" key="4">
    <source>
        <dbReference type="EMBL" id="BDI28239.1"/>
    </source>
</evidence>
<dbReference type="KEGG" id="ccot:CCAX7_002900"/>
<evidence type="ECO:0000313" key="5">
    <source>
        <dbReference type="Proteomes" id="UP000287394"/>
    </source>
</evidence>
<dbReference type="SUPFAM" id="SSF51445">
    <property type="entry name" value="(Trans)glycosidases"/>
    <property type="match status" value="1"/>
</dbReference>
<dbReference type="OrthoDB" id="9805821at2"/>
<dbReference type="Gene3D" id="3.40.50.1700">
    <property type="entry name" value="Glycoside hydrolase family 3 C-terminal domain"/>
    <property type="match status" value="1"/>
</dbReference>
<dbReference type="Pfam" id="PF00933">
    <property type="entry name" value="Glyco_hydro_3"/>
    <property type="match status" value="1"/>
</dbReference>
<dbReference type="FunFam" id="2.60.40.10:FF:000495">
    <property type="entry name" value="Periplasmic beta-glucosidase"/>
    <property type="match status" value="1"/>
</dbReference>
<dbReference type="AlphaFoldDB" id="A0A402CS09"/>
<dbReference type="InterPro" id="IPR036881">
    <property type="entry name" value="Glyco_hydro_3_C_sf"/>
</dbReference>
<evidence type="ECO:0000256" key="2">
    <source>
        <dbReference type="ARBA" id="ARBA00022729"/>
    </source>
</evidence>
<proteinExistence type="inferred from homology"/>